<feature type="region of interest" description="Disordered" evidence="1">
    <location>
        <begin position="16"/>
        <end position="59"/>
    </location>
</feature>
<comment type="caution">
    <text evidence="2">The sequence shown here is derived from an EMBL/GenBank/DDBJ whole genome shotgun (WGS) entry which is preliminary data.</text>
</comment>
<evidence type="ECO:0000313" key="3">
    <source>
        <dbReference type="Proteomes" id="UP000613740"/>
    </source>
</evidence>
<reference evidence="2" key="1">
    <citation type="journal article" date="2020" name="bioRxiv">
        <title>Comparative genomics of Chlamydomonas.</title>
        <authorList>
            <person name="Craig R.J."/>
            <person name="Hasan A.R."/>
            <person name="Ness R.W."/>
            <person name="Keightley P.D."/>
        </authorList>
    </citation>
    <scope>NUCLEOTIDE SEQUENCE</scope>
    <source>
        <strain evidence="2">CCAP 11/173</strain>
    </source>
</reference>
<dbReference type="EMBL" id="JAEHOD010000027">
    <property type="protein sequence ID" value="KAG2445182.1"/>
    <property type="molecule type" value="Genomic_DNA"/>
</dbReference>
<proteinExistence type="predicted"/>
<evidence type="ECO:0000313" key="2">
    <source>
        <dbReference type="EMBL" id="KAG2445182.1"/>
    </source>
</evidence>
<gene>
    <name evidence="2" type="ORF">HYH02_008650</name>
</gene>
<name>A0A835WD35_9CHLO</name>
<dbReference type="Proteomes" id="UP000613740">
    <property type="component" value="Unassembled WGS sequence"/>
</dbReference>
<organism evidence="2 3">
    <name type="scientific">Chlamydomonas schloesseri</name>
    <dbReference type="NCBI Taxonomy" id="2026947"/>
    <lineage>
        <taxon>Eukaryota</taxon>
        <taxon>Viridiplantae</taxon>
        <taxon>Chlorophyta</taxon>
        <taxon>core chlorophytes</taxon>
        <taxon>Chlorophyceae</taxon>
        <taxon>CS clade</taxon>
        <taxon>Chlamydomonadales</taxon>
        <taxon>Chlamydomonadaceae</taxon>
        <taxon>Chlamydomonas</taxon>
    </lineage>
</organism>
<feature type="compositionally biased region" description="Pro residues" evidence="1">
    <location>
        <begin position="36"/>
        <end position="54"/>
    </location>
</feature>
<dbReference type="PANTHER" id="PTHR48148:SF3">
    <property type="entry name" value="KERATINOCYTE PROLINE-RICH PROTEIN"/>
    <property type="match status" value="1"/>
</dbReference>
<sequence>MLKSIKALLYRKWTQSNAGNNSTNAARRDDVAGAPAPTPTPPARAPTPPAPAPAERPEELAAPPPAFAFAPAQPQQVPGAPGRDVTISLALALTCTVVRDLLDLVGSDEAGEAAGGGSSSSSGSGSSTVQVPGVPSSITPLGMRLLDEWALQRQAAAAAGPAGAAAWAAWLPAFLAGHQTALTTEAAAAADFLGCSSFLEVVLELQLARVVLADRAALDVSVAAAMAATAAAATATAAGSAGPGKQVQPQVQLLRKEDRERRLSLSQVRHLPCVVVAAAAAAAAGSGTSTASAQAQAPAAAAAAAAAAAPGGGGGDGGGPRPVDTGPLGRLVALGPERTAALVEALCGCSWLEVCSPQREHVRRVLGQLGFRTCITFRREGERQQSNGRSAYLSVPLPLPLQGGGGGGGGGGGWAEVTCVEVEAEAHDQGWSSYPSDRGSYRNSWTWAELCLVGPGGQPVRPGDPGRLFTNRHADARYQTHRAVQGPDSAVVQDINTHVYGGVGAGAGAGGGASGVGGGSAAGPSGAAGGAGAGAGGYELRLMQCAAFPGWCHFMRAAAITLHFK</sequence>
<accession>A0A835WD35</accession>
<dbReference type="PANTHER" id="PTHR48148">
    <property type="entry name" value="KERATINOCYTE PROLINE-RICH PROTEIN"/>
    <property type="match status" value="1"/>
</dbReference>
<feature type="region of interest" description="Disordered" evidence="1">
    <location>
        <begin position="110"/>
        <end position="133"/>
    </location>
</feature>
<evidence type="ECO:0000256" key="1">
    <source>
        <dbReference type="SAM" id="MobiDB-lite"/>
    </source>
</evidence>
<feature type="compositionally biased region" description="Polar residues" evidence="1">
    <location>
        <begin position="16"/>
        <end position="25"/>
    </location>
</feature>
<dbReference type="AlphaFoldDB" id="A0A835WD35"/>
<protein>
    <submittedName>
        <fullName evidence="2">Uncharacterized protein</fullName>
    </submittedName>
</protein>
<keyword evidence="3" id="KW-1185">Reference proteome</keyword>
<dbReference type="OrthoDB" id="548788at2759"/>